<keyword evidence="1" id="KW-0732">Signal</keyword>
<dbReference type="RefSeq" id="WP_248342263.1">
    <property type="nucleotide sequence ID" value="NZ_AP025592.1"/>
</dbReference>
<evidence type="ECO:0000256" key="1">
    <source>
        <dbReference type="SAM" id="SignalP"/>
    </source>
</evidence>
<feature type="chain" id="PRO_5047358934" description="Alginate export domain-containing protein" evidence="1">
    <location>
        <begin position="24"/>
        <end position="545"/>
    </location>
</feature>
<organism evidence="2 3">
    <name type="scientific">Anaeromyxobacter paludicola</name>
    <dbReference type="NCBI Taxonomy" id="2918171"/>
    <lineage>
        <taxon>Bacteria</taxon>
        <taxon>Pseudomonadati</taxon>
        <taxon>Myxococcota</taxon>
        <taxon>Myxococcia</taxon>
        <taxon>Myxococcales</taxon>
        <taxon>Cystobacterineae</taxon>
        <taxon>Anaeromyxobacteraceae</taxon>
        <taxon>Anaeromyxobacter</taxon>
    </lineage>
</organism>
<dbReference type="EMBL" id="AP025592">
    <property type="protein sequence ID" value="BDG09862.1"/>
    <property type="molecule type" value="Genomic_DNA"/>
</dbReference>
<keyword evidence="3" id="KW-1185">Reference proteome</keyword>
<dbReference type="Proteomes" id="UP001162734">
    <property type="component" value="Chromosome"/>
</dbReference>
<protein>
    <recommendedName>
        <fullName evidence="4">Alginate export domain-containing protein</fullName>
    </recommendedName>
</protein>
<name>A0ABM7XDB2_9BACT</name>
<reference evidence="3" key="1">
    <citation type="journal article" date="2022" name="Int. J. Syst. Evol. Microbiol.">
        <title>Anaeromyxobacter oryzae sp. nov., Anaeromyxobacter diazotrophicus sp. nov. and Anaeromyxobacter paludicola sp. nov., isolated from paddy soils.</title>
        <authorList>
            <person name="Itoh H."/>
            <person name="Xu Z."/>
            <person name="Mise K."/>
            <person name="Masuda Y."/>
            <person name="Ushijima N."/>
            <person name="Hayakawa C."/>
            <person name="Shiratori Y."/>
            <person name="Senoo K."/>
        </authorList>
    </citation>
    <scope>NUCLEOTIDE SEQUENCE [LARGE SCALE GENOMIC DNA]</scope>
    <source>
        <strain evidence="3">Red630</strain>
    </source>
</reference>
<evidence type="ECO:0000313" key="2">
    <source>
        <dbReference type="EMBL" id="BDG09862.1"/>
    </source>
</evidence>
<feature type="signal peptide" evidence="1">
    <location>
        <begin position="1"/>
        <end position="23"/>
    </location>
</feature>
<accession>A0ABM7XDB2</accession>
<sequence length="545" mass="56803">MTLPPRPLLAALTALALAAGARADDAGLELVPRLVLHGRFTDRENAPLQDVLYARALRTLQVKDYLRPVDSQQWGSAYAAAGVDGRLGDAVRFGLLLDTGELRAQSFPATAPVCLTPSSPTGLDVVGSGRCVVVVNRRRTGVLDPVVPLPETRLSPGVVTANGRPVGDEASRTGFLREAWVSASFGRAGFATVRAGRRRFTVADGFVFDDWATGVEADLDLGAIGPSFDVGLAAIQPGRDLPWLDPFSPLLVLRADWLPSLFEHAGVFAAVFRDRGGNVAELFRGANVESSALRLQALAEGSAAFAAEQQRLAGIVAGQATGDATLFWAGTSGDLVAGRGGRLGWTAAIAAGSLSLQLPAGGGGDIPSTVKASVLGQLVSLRYKRDVGHDVGVGGFFVFLSGDVPPAEKARLGEGDRYGGFLGVSPYVTATNIFFQGGVSESFAARQATAPGVNGRGVVAPGVNVTWDPSVHFGVDARAAWLLAPQAGPYGGQDYGPEVDLELTWSPLEWLTFAAEGDVLVPGDFFGGGSPVTKVVLGVDVVPRW</sequence>
<gene>
    <name evidence="2" type="ORF">AMPC_29750</name>
</gene>
<proteinExistence type="predicted"/>
<evidence type="ECO:0000313" key="3">
    <source>
        <dbReference type="Proteomes" id="UP001162734"/>
    </source>
</evidence>
<evidence type="ECO:0008006" key="4">
    <source>
        <dbReference type="Google" id="ProtNLM"/>
    </source>
</evidence>